<evidence type="ECO:0000256" key="5">
    <source>
        <dbReference type="ARBA" id="ARBA00022801"/>
    </source>
</evidence>
<dbReference type="Gene3D" id="3.30.200.60">
    <property type="entry name" value="Peptidase C65 Otubain, subdomain 1"/>
    <property type="match status" value="1"/>
</dbReference>
<feature type="compositionally biased region" description="Low complexity" evidence="7">
    <location>
        <begin position="150"/>
        <end position="182"/>
    </location>
</feature>
<feature type="compositionally biased region" description="Low complexity" evidence="7">
    <location>
        <begin position="46"/>
        <end position="61"/>
    </location>
</feature>
<evidence type="ECO:0000256" key="2">
    <source>
        <dbReference type="ARBA" id="ARBA00012759"/>
    </source>
</evidence>
<evidence type="ECO:0000259" key="8">
    <source>
        <dbReference type="PROSITE" id="PS50802"/>
    </source>
</evidence>
<feature type="compositionally biased region" description="Polar residues" evidence="7">
    <location>
        <begin position="108"/>
        <end position="117"/>
    </location>
</feature>
<evidence type="ECO:0000256" key="7">
    <source>
        <dbReference type="SAM" id="MobiDB-lite"/>
    </source>
</evidence>
<feature type="region of interest" description="Disordered" evidence="7">
    <location>
        <begin position="86"/>
        <end position="117"/>
    </location>
</feature>
<evidence type="ECO:0000256" key="1">
    <source>
        <dbReference type="ARBA" id="ARBA00000707"/>
    </source>
</evidence>
<dbReference type="PANTHER" id="PTHR12931">
    <property type="entry name" value="UBIQUITIN THIOLESTERASE PROTEIN OTUB"/>
    <property type="match status" value="1"/>
</dbReference>
<dbReference type="GO" id="GO:0006508">
    <property type="term" value="P:proteolysis"/>
    <property type="evidence" value="ECO:0007669"/>
    <property type="project" value="UniProtKB-KW"/>
</dbReference>
<dbReference type="GO" id="GO:0005634">
    <property type="term" value="C:nucleus"/>
    <property type="evidence" value="ECO:0007669"/>
    <property type="project" value="TreeGrafter"/>
</dbReference>
<dbReference type="InterPro" id="IPR042468">
    <property type="entry name" value="Peptidase_C65_otubain_sub1"/>
</dbReference>
<keyword evidence="5" id="KW-0378">Hydrolase</keyword>
<dbReference type="GO" id="GO:0071108">
    <property type="term" value="P:protein K48-linked deubiquitination"/>
    <property type="evidence" value="ECO:0007669"/>
    <property type="project" value="TreeGrafter"/>
</dbReference>
<dbReference type="SUPFAM" id="SSF54001">
    <property type="entry name" value="Cysteine proteinases"/>
    <property type="match status" value="1"/>
</dbReference>
<dbReference type="AlphaFoldDB" id="A0AAI8W259"/>
<accession>A0AAI8W259</accession>
<protein>
    <recommendedName>
        <fullName evidence="2">ubiquitinyl hydrolase 1</fullName>
        <ecNumber evidence="2">3.4.19.12</ecNumber>
    </recommendedName>
</protein>
<reference evidence="9" key="1">
    <citation type="submission" date="2023-11" db="EMBL/GenBank/DDBJ databases">
        <authorList>
            <person name="Alioto T."/>
            <person name="Alioto T."/>
            <person name="Gomez Garrido J."/>
        </authorList>
    </citation>
    <scope>NUCLEOTIDE SEQUENCE</scope>
</reference>
<feature type="compositionally biased region" description="Basic residues" evidence="7">
    <location>
        <begin position="29"/>
        <end position="45"/>
    </location>
</feature>
<evidence type="ECO:0000313" key="10">
    <source>
        <dbReference type="Proteomes" id="UP001296104"/>
    </source>
</evidence>
<keyword evidence="4" id="KW-0833">Ubl conjugation pathway</keyword>
<dbReference type="InterPro" id="IPR042467">
    <property type="entry name" value="Peptidase_C65_otubain_sub2"/>
</dbReference>
<dbReference type="InterPro" id="IPR003323">
    <property type="entry name" value="OTU_dom"/>
</dbReference>
<feature type="region of interest" description="Disordered" evidence="7">
    <location>
        <begin position="625"/>
        <end position="655"/>
    </location>
</feature>
<proteinExistence type="predicted"/>
<keyword evidence="3" id="KW-0645">Protease</keyword>
<feature type="compositionally biased region" description="Polar residues" evidence="7">
    <location>
        <begin position="537"/>
        <end position="551"/>
    </location>
</feature>
<evidence type="ECO:0000256" key="4">
    <source>
        <dbReference type="ARBA" id="ARBA00022786"/>
    </source>
</evidence>
<feature type="region of interest" description="Disordered" evidence="7">
    <location>
        <begin position="28"/>
        <end position="69"/>
    </location>
</feature>
<keyword evidence="10" id="KW-1185">Reference proteome</keyword>
<dbReference type="EC" id="3.4.19.12" evidence="2"/>
<sequence length="655" mass="72514">MMNQRQPVATASPYHHHHRLDPYAAAAAAHHHHHLHHLHHHHHHSPQSAAAAHLSPAAFHPPTTHSLSHYHDPALASLAYRPLHLPPQQQTLPQPNQRQQQQQQQQQHAPTASEATQQAPLSLAQLSAGPYHHQQQQQQHPHPSFHQHHSASLSQPSRAAARQQQTQQPAHLQHPQHQQQSAMADYAGDDQLAELQKLSDKYEPEPTGPLVGQRQPSTAITTEYASADPVYQAKTAALPQKYSHYRTVRGDGKCGWRAVGFGYFESLIRHGDSNTFAIEEARLRSLGNVIQSAGVDPILIEDFAEETFNLLRELSNALATGDADDILVERFNDDMLQNYLITHLRTLTSAWMTTHEENYAPWLLGQTVEQYCKTQITPVAAEMDNVGLAALKDVLLSPASITLEVLYLDRSEGREVTMHRFDPVNSEGQTIGSLRLLYRPGHYDLLYKEEDLPAPPPPQPAVPTYLQYASQSYEPVYDLGVSDFMTSIPGMSYANIPQGSWMSSTYGTGSDFFTTQAPVQSCAQTVPTPSAPAPQPHVQSQPVYASASTPTPMVAPPSHMPHELAIRTSVPQAAPGTSDLHSSGGPFRPSAWQLEPDFVSATSQMPFQTSIFRNSHFNTAHFLNPDFQPEQWDPDDEYATTSSSGKSSTRHKNSG</sequence>
<feature type="compositionally biased region" description="Low complexity" evidence="7">
    <location>
        <begin position="86"/>
        <end position="107"/>
    </location>
</feature>
<comment type="caution">
    <text evidence="9">The sequence shown here is derived from an EMBL/GenBank/DDBJ whole genome shotgun (WGS) entry which is preliminary data.</text>
</comment>
<feature type="domain" description="OTU" evidence="8">
    <location>
        <begin position="243"/>
        <end position="449"/>
    </location>
</feature>
<dbReference type="Pfam" id="PF10275">
    <property type="entry name" value="Peptidase_C65"/>
    <property type="match status" value="1"/>
</dbReference>
<evidence type="ECO:0000256" key="6">
    <source>
        <dbReference type="ARBA" id="ARBA00022807"/>
    </source>
</evidence>
<feature type="region of interest" description="Disordered" evidence="7">
    <location>
        <begin position="523"/>
        <end position="556"/>
    </location>
</feature>
<dbReference type="CDD" id="cd22749">
    <property type="entry name" value="Otubain_C65"/>
    <property type="match status" value="1"/>
</dbReference>
<comment type="catalytic activity">
    <reaction evidence="1">
        <text>Thiol-dependent hydrolysis of ester, thioester, amide, peptide and isopeptide bonds formed by the C-terminal Gly of ubiquitin (a 76-residue protein attached to proteins as an intracellular targeting signal).</text>
        <dbReference type="EC" id="3.4.19.12"/>
    </reaction>
</comment>
<dbReference type="PROSITE" id="PS50802">
    <property type="entry name" value="OTU"/>
    <property type="match status" value="1"/>
</dbReference>
<gene>
    <name evidence="9" type="ORF">LECACI_7A000502</name>
</gene>
<dbReference type="PANTHER" id="PTHR12931:SF15">
    <property type="entry name" value="UBIQUITIN THIOESTERASE OTUBAIN-LIKE"/>
    <property type="match status" value="1"/>
</dbReference>
<feature type="region of interest" description="Disordered" evidence="7">
    <location>
        <begin position="129"/>
        <end position="184"/>
    </location>
</feature>
<dbReference type="InterPro" id="IPR038765">
    <property type="entry name" value="Papain-like_cys_pep_sf"/>
</dbReference>
<dbReference type="Proteomes" id="UP001296104">
    <property type="component" value="Unassembled WGS sequence"/>
</dbReference>
<evidence type="ECO:0000256" key="3">
    <source>
        <dbReference type="ARBA" id="ARBA00022670"/>
    </source>
</evidence>
<keyword evidence="6" id="KW-0788">Thiol protease</keyword>
<dbReference type="GO" id="GO:0004843">
    <property type="term" value="F:cysteine-type deubiquitinase activity"/>
    <property type="evidence" value="ECO:0007669"/>
    <property type="project" value="UniProtKB-EC"/>
</dbReference>
<name>A0AAI8W259_9PEZI</name>
<dbReference type="Gene3D" id="1.20.1300.20">
    <property type="entry name" value="Peptidase C65 Otubain, subdomain 2"/>
    <property type="match status" value="1"/>
</dbReference>
<dbReference type="EMBL" id="CAVMBE010000002">
    <property type="protein sequence ID" value="CAK3776283.1"/>
    <property type="molecule type" value="Genomic_DNA"/>
</dbReference>
<feature type="compositionally biased region" description="Low complexity" evidence="7">
    <location>
        <begin position="132"/>
        <end position="142"/>
    </location>
</feature>
<dbReference type="InterPro" id="IPR019400">
    <property type="entry name" value="Peptidase_C65_otubain"/>
</dbReference>
<evidence type="ECO:0000313" key="9">
    <source>
        <dbReference type="EMBL" id="CAK3776283.1"/>
    </source>
</evidence>
<organism evidence="9 10">
    <name type="scientific">Lecanosticta acicola</name>
    <dbReference type="NCBI Taxonomy" id="111012"/>
    <lineage>
        <taxon>Eukaryota</taxon>
        <taxon>Fungi</taxon>
        <taxon>Dikarya</taxon>
        <taxon>Ascomycota</taxon>
        <taxon>Pezizomycotina</taxon>
        <taxon>Dothideomycetes</taxon>
        <taxon>Dothideomycetidae</taxon>
        <taxon>Mycosphaerellales</taxon>
        <taxon>Mycosphaerellaceae</taxon>
        <taxon>Lecanosticta</taxon>
    </lineage>
</organism>
<dbReference type="GO" id="GO:0043130">
    <property type="term" value="F:ubiquitin binding"/>
    <property type="evidence" value="ECO:0007669"/>
    <property type="project" value="TreeGrafter"/>
</dbReference>